<dbReference type="InterPro" id="IPR052240">
    <property type="entry name" value="SAP_domain_ribonucleoprotein"/>
</dbReference>
<dbReference type="GO" id="GO:0005634">
    <property type="term" value="C:nucleus"/>
    <property type="evidence" value="ECO:0007669"/>
    <property type="project" value="TreeGrafter"/>
</dbReference>
<dbReference type="PANTHER" id="PTHR46551">
    <property type="entry name" value="SAP DOMAIN-CONTAINING RIBONUCLEOPROTEIN"/>
    <property type="match status" value="1"/>
</dbReference>
<feature type="non-terminal residue" evidence="5">
    <location>
        <position position="262"/>
    </location>
</feature>
<dbReference type="Pfam" id="PF18592">
    <property type="entry name" value="Tho1_MOS11_C"/>
    <property type="match status" value="1"/>
</dbReference>
<dbReference type="PANTHER" id="PTHR46551:SF1">
    <property type="entry name" value="SAP DOMAIN-CONTAINING RIBONUCLEOPROTEIN"/>
    <property type="match status" value="1"/>
</dbReference>
<keyword evidence="1" id="KW-0597">Phosphoprotein</keyword>
<accession>A0A3E2H3W7</accession>
<feature type="compositionally biased region" description="Basic and acidic residues" evidence="3">
    <location>
        <begin position="194"/>
        <end position="223"/>
    </location>
</feature>
<gene>
    <name evidence="5" type="ORF">B7463_g8271</name>
</gene>
<feature type="compositionally biased region" description="Basic and acidic residues" evidence="3">
    <location>
        <begin position="242"/>
        <end position="256"/>
    </location>
</feature>
<feature type="non-terminal residue" evidence="5">
    <location>
        <position position="1"/>
    </location>
</feature>
<feature type="compositionally biased region" description="Basic and acidic residues" evidence="3">
    <location>
        <begin position="166"/>
        <end position="179"/>
    </location>
</feature>
<name>A0A3E2H3W7_SCYLI</name>
<dbReference type="STRING" id="5539.A0A3E2H3W7"/>
<dbReference type="AlphaFoldDB" id="A0A3E2H3W7"/>
<dbReference type="InterPro" id="IPR036361">
    <property type="entry name" value="SAP_dom_sf"/>
</dbReference>
<comment type="similarity">
    <text evidence="2">Belongs to the SAP domain-containing ribonucleoprotein family.</text>
</comment>
<comment type="caution">
    <text evidence="5">The sequence shown here is derived from an EMBL/GenBank/DDBJ whole genome shotgun (WGS) entry which is preliminary data.</text>
</comment>
<dbReference type="SUPFAM" id="SSF68906">
    <property type="entry name" value="SAP domain"/>
    <property type="match status" value="1"/>
</dbReference>
<dbReference type="Gene3D" id="1.10.720.30">
    <property type="entry name" value="SAP domain"/>
    <property type="match status" value="1"/>
</dbReference>
<organism evidence="5 6">
    <name type="scientific">Scytalidium lignicola</name>
    <name type="common">Hyphomycete</name>
    <dbReference type="NCBI Taxonomy" id="5539"/>
    <lineage>
        <taxon>Eukaryota</taxon>
        <taxon>Fungi</taxon>
        <taxon>Dikarya</taxon>
        <taxon>Ascomycota</taxon>
        <taxon>Pezizomycotina</taxon>
        <taxon>Leotiomycetes</taxon>
        <taxon>Leotiomycetes incertae sedis</taxon>
        <taxon>Scytalidium</taxon>
    </lineage>
</organism>
<evidence type="ECO:0000256" key="1">
    <source>
        <dbReference type="ARBA" id="ARBA00022553"/>
    </source>
</evidence>
<dbReference type="OMA" id="WSEKDNA"/>
<feature type="compositionally biased region" description="Low complexity" evidence="3">
    <location>
        <begin position="107"/>
        <end position="129"/>
    </location>
</feature>
<sequence>MADYSQLKVPDLKKLLQERSLPTSGNKADLIARLQENDKKPAESAGAGEDEIDWDEEDNKPTTIPAAAAVAAGGQGRVANPVAVPNQVLDEDPAKAKDLTVGKDVSTAKPAEPASAADASATTEAAEPAPEAPKQDFSIGLGETDAEKEAKKRAERAKRFGLVVDDEAKKLEERAKKFGLDSNETIVKGLDTALPERRPKRGREGKQGGRDQKRPTPDRRTEPAARTAPKPAQSVKKALGKIIDDPTEKAKAEARAKRFAAA</sequence>
<evidence type="ECO:0000313" key="6">
    <source>
        <dbReference type="Proteomes" id="UP000258309"/>
    </source>
</evidence>
<dbReference type="InterPro" id="IPR040746">
    <property type="entry name" value="THO1_MOS11_C"/>
</dbReference>
<feature type="domain" description="SAP" evidence="4">
    <location>
        <begin position="4"/>
        <end position="38"/>
    </location>
</feature>
<feature type="compositionally biased region" description="Acidic residues" evidence="3">
    <location>
        <begin position="48"/>
        <end position="58"/>
    </location>
</feature>
<protein>
    <recommendedName>
        <fullName evidence="4">SAP domain-containing protein</fullName>
    </recommendedName>
</protein>
<feature type="region of interest" description="Disordered" evidence="3">
    <location>
        <begin position="86"/>
        <end position="262"/>
    </location>
</feature>
<dbReference type="Pfam" id="PF02037">
    <property type="entry name" value="SAP"/>
    <property type="match status" value="1"/>
</dbReference>
<feature type="region of interest" description="Disordered" evidence="3">
    <location>
        <begin position="19"/>
        <end position="61"/>
    </location>
</feature>
<keyword evidence="6" id="KW-1185">Reference proteome</keyword>
<reference evidence="5 6" key="1">
    <citation type="submission" date="2018-05" db="EMBL/GenBank/DDBJ databases">
        <title>Draft genome sequence of Scytalidium lignicola DSM 105466, a ubiquitous saprotrophic fungus.</title>
        <authorList>
            <person name="Buettner E."/>
            <person name="Gebauer A.M."/>
            <person name="Hofrichter M."/>
            <person name="Liers C."/>
            <person name="Kellner H."/>
        </authorList>
    </citation>
    <scope>NUCLEOTIDE SEQUENCE [LARGE SCALE GENOMIC DNA]</scope>
    <source>
        <strain evidence="5 6">DSM 105466</strain>
    </source>
</reference>
<evidence type="ECO:0000256" key="2">
    <source>
        <dbReference type="ARBA" id="ARBA00046328"/>
    </source>
</evidence>
<feature type="compositionally biased region" description="Basic and acidic residues" evidence="3">
    <location>
        <begin position="92"/>
        <end position="101"/>
    </location>
</feature>
<proteinExistence type="inferred from homology"/>
<evidence type="ECO:0000259" key="4">
    <source>
        <dbReference type="PROSITE" id="PS50800"/>
    </source>
</evidence>
<dbReference type="SMART" id="SM00513">
    <property type="entry name" value="SAP"/>
    <property type="match status" value="1"/>
</dbReference>
<dbReference type="InterPro" id="IPR003034">
    <property type="entry name" value="SAP_dom"/>
</dbReference>
<evidence type="ECO:0000313" key="5">
    <source>
        <dbReference type="EMBL" id="RFU28065.1"/>
    </source>
</evidence>
<dbReference type="OrthoDB" id="445357at2759"/>
<evidence type="ECO:0000256" key="3">
    <source>
        <dbReference type="SAM" id="MobiDB-lite"/>
    </source>
</evidence>
<dbReference type="PROSITE" id="PS50800">
    <property type="entry name" value="SAP"/>
    <property type="match status" value="1"/>
</dbReference>
<dbReference type="GO" id="GO:0016973">
    <property type="term" value="P:poly(A)+ mRNA export from nucleus"/>
    <property type="evidence" value="ECO:0007669"/>
    <property type="project" value="TreeGrafter"/>
</dbReference>
<dbReference type="Proteomes" id="UP000258309">
    <property type="component" value="Unassembled WGS sequence"/>
</dbReference>
<dbReference type="EMBL" id="NCSJ02000177">
    <property type="protein sequence ID" value="RFU28065.1"/>
    <property type="molecule type" value="Genomic_DNA"/>
</dbReference>